<protein>
    <submittedName>
        <fullName evidence="2">Uncharacterized protein</fullName>
    </submittedName>
</protein>
<dbReference type="AlphaFoldDB" id="A0AAD2AH05"/>
<proteinExistence type="predicted"/>
<name>A0AAD2AH05_9LAMI</name>
<feature type="region of interest" description="Disordered" evidence="1">
    <location>
        <begin position="169"/>
        <end position="189"/>
    </location>
</feature>
<organism evidence="2 3">
    <name type="scientific">Fraxinus pennsylvanica</name>
    <dbReference type="NCBI Taxonomy" id="56036"/>
    <lineage>
        <taxon>Eukaryota</taxon>
        <taxon>Viridiplantae</taxon>
        <taxon>Streptophyta</taxon>
        <taxon>Embryophyta</taxon>
        <taxon>Tracheophyta</taxon>
        <taxon>Spermatophyta</taxon>
        <taxon>Magnoliopsida</taxon>
        <taxon>eudicotyledons</taxon>
        <taxon>Gunneridae</taxon>
        <taxon>Pentapetalae</taxon>
        <taxon>asterids</taxon>
        <taxon>lamiids</taxon>
        <taxon>Lamiales</taxon>
        <taxon>Oleaceae</taxon>
        <taxon>Oleeae</taxon>
        <taxon>Fraxinus</taxon>
    </lineage>
</organism>
<accession>A0AAD2AH05</accession>
<feature type="compositionally biased region" description="Basic residues" evidence="1">
    <location>
        <begin position="94"/>
        <end position="104"/>
    </location>
</feature>
<dbReference type="Proteomes" id="UP000834106">
    <property type="component" value="Chromosome 21"/>
</dbReference>
<evidence type="ECO:0000313" key="3">
    <source>
        <dbReference type="Proteomes" id="UP000834106"/>
    </source>
</evidence>
<evidence type="ECO:0000256" key="1">
    <source>
        <dbReference type="SAM" id="MobiDB-lite"/>
    </source>
</evidence>
<evidence type="ECO:0000313" key="2">
    <source>
        <dbReference type="EMBL" id="CAI9784942.1"/>
    </source>
</evidence>
<feature type="region of interest" description="Disordered" evidence="1">
    <location>
        <begin position="84"/>
        <end position="106"/>
    </location>
</feature>
<reference evidence="2" key="1">
    <citation type="submission" date="2023-05" db="EMBL/GenBank/DDBJ databases">
        <authorList>
            <person name="Huff M."/>
        </authorList>
    </citation>
    <scope>NUCLEOTIDE SEQUENCE</scope>
</reference>
<sequence length="206" mass="23060">MDDGIWLSVVNGWASPNSTVNNEVIPTPIANWTRVNLDECKPKIEKSIALNIIRYEDPDSTHSDSPNEEEFAYLTKKFRKIFRNKQKPQEKHRSGPRGSRKSFKTVRNLTSELGKTYRGANELTVEKEILKIQAKNLLSDLEYSKSQLLAFPSASIKLDSILGIGKPASNKGGSGYNKNDHNVSSTSKTTFVPATDQLKHVLNLET</sequence>
<keyword evidence="3" id="KW-1185">Reference proteome</keyword>
<dbReference type="EMBL" id="OU503056">
    <property type="protein sequence ID" value="CAI9784942.1"/>
    <property type="molecule type" value="Genomic_DNA"/>
</dbReference>
<gene>
    <name evidence="2" type="ORF">FPE_LOCUS32372</name>
</gene>